<reference evidence="4 5" key="1">
    <citation type="submission" date="2016-11" db="EMBL/GenBank/DDBJ databases">
        <title>The macronuclear genome of Stentor coeruleus: a giant cell with tiny introns.</title>
        <authorList>
            <person name="Slabodnick M."/>
            <person name="Ruby J.G."/>
            <person name="Reiff S.B."/>
            <person name="Swart E.C."/>
            <person name="Gosai S."/>
            <person name="Prabakaran S."/>
            <person name="Witkowska E."/>
            <person name="Larue G.E."/>
            <person name="Fisher S."/>
            <person name="Freeman R.M."/>
            <person name="Gunawardena J."/>
            <person name="Chu W."/>
            <person name="Stover N.A."/>
            <person name="Gregory B.D."/>
            <person name="Nowacki M."/>
            <person name="Derisi J."/>
            <person name="Roy S.W."/>
            <person name="Marshall W.F."/>
            <person name="Sood P."/>
        </authorList>
    </citation>
    <scope>NUCLEOTIDE SEQUENCE [LARGE SCALE GENOMIC DNA]</scope>
    <source>
        <strain evidence="4">WM001</strain>
    </source>
</reference>
<organism evidence="4 5">
    <name type="scientific">Stentor coeruleus</name>
    <dbReference type="NCBI Taxonomy" id="5963"/>
    <lineage>
        <taxon>Eukaryota</taxon>
        <taxon>Sar</taxon>
        <taxon>Alveolata</taxon>
        <taxon>Ciliophora</taxon>
        <taxon>Postciliodesmatophora</taxon>
        <taxon>Heterotrichea</taxon>
        <taxon>Heterotrichida</taxon>
        <taxon>Stentoridae</taxon>
        <taxon>Stentor</taxon>
    </lineage>
</organism>
<accession>A0A1R2D247</accession>
<keyword evidence="5" id="KW-1185">Reference proteome</keyword>
<keyword evidence="2" id="KW-0547">Nucleotide-binding</keyword>
<dbReference type="Gene3D" id="3.30.470.20">
    <property type="entry name" value="ATP-grasp fold, B domain"/>
    <property type="match status" value="1"/>
</dbReference>
<dbReference type="GO" id="GO:0015631">
    <property type="term" value="F:tubulin binding"/>
    <property type="evidence" value="ECO:0007669"/>
    <property type="project" value="TreeGrafter"/>
</dbReference>
<gene>
    <name evidence="4" type="ORF">SteCoe_1237</name>
</gene>
<dbReference type="GO" id="GO:0070740">
    <property type="term" value="F:tubulin-glutamic acid ligase activity"/>
    <property type="evidence" value="ECO:0007669"/>
    <property type="project" value="TreeGrafter"/>
</dbReference>
<evidence type="ECO:0000313" key="5">
    <source>
        <dbReference type="Proteomes" id="UP000187209"/>
    </source>
</evidence>
<evidence type="ECO:0000313" key="4">
    <source>
        <dbReference type="EMBL" id="OMJ95335.1"/>
    </source>
</evidence>
<keyword evidence="1" id="KW-0436">Ligase</keyword>
<protein>
    <recommendedName>
        <fullName evidence="6">Tubulin-tyrosine ligase family protein</fullName>
    </recommendedName>
</protein>
<evidence type="ECO:0000256" key="3">
    <source>
        <dbReference type="ARBA" id="ARBA00022840"/>
    </source>
</evidence>
<dbReference type="GO" id="GO:0005524">
    <property type="term" value="F:ATP binding"/>
    <property type="evidence" value="ECO:0007669"/>
    <property type="project" value="UniProtKB-KW"/>
</dbReference>
<keyword evidence="3" id="KW-0067">ATP-binding</keyword>
<dbReference type="EMBL" id="MPUH01000013">
    <property type="protein sequence ID" value="OMJ95335.1"/>
    <property type="molecule type" value="Genomic_DNA"/>
</dbReference>
<dbReference type="GO" id="GO:0000226">
    <property type="term" value="P:microtubule cytoskeleton organization"/>
    <property type="evidence" value="ECO:0007669"/>
    <property type="project" value="TreeGrafter"/>
</dbReference>
<dbReference type="PANTHER" id="PTHR12241">
    <property type="entry name" value="TUBULIN POLYGLUTAMYLASE"/>
    <property type="match status" value="1"/>
</dbReference>
<dbReference type="PROSITE" id="PS51221">
    <property type="entry name" value="TTL"/>
    <property type="match status" value="1"/>
</dbReference>
<comment type="caution">
    <text evidence="4">The sequence shown here is derived from an EMBL/GenBank/DDBJ whole genome shotgun (WGS) entry which is preliminary data.</text>
</comment>
<evidence type="ECO:0000256" key="1">
    <source>
        <dbReference type="ARBA" id="ARBA00022598"/>
    </source>
</evidence>
<dbReference type="PANTHER" id="PTHR12241:SF154">
    <property type="entry name" value="TUBULIN POLYGLUTAMYLASE TTLL11"/>
    <property type="match status" value="1"/>
</dbReference>
<evidence type="ECO:0000256" key="2">
    <source>
        <dbReference type="ARBA" id="ARBA00022741"/>
    </source>
</evidence>
<dbReference type="Pfam" id="PF03133">
    <property type="entry name" value="TTL"/>
    <property type="match status" value="1"/>
</dbReference>
<dbReference type="SUPFAM" id="SSF56059">
    <property type="entry name" value="Glutathione synthetase ATP-binding domain-like"/>
    <property type="match status" value="1"/>
</dbReference>
<dbReference type="GO" id="GO:0036064">
    <property type="term" value="C:ciliary basal body"/>
    <property type="evidence" value="ECO:0007669"/>
    <property type="project" value="TreeGrafter"/>
</dbReference>
<proteinExistence type="predicted"/>
<dbReference type="OrthoDB" id="202825at2759"/>
<name>A0A1R2D247_9CILI</name>
<dbReference type="InterPro" id="IPR004344">
    <property type="entry name" value="TTL/TTLL_fam"/>
</dbReference>
<dbReference type="Proteomes" id="UP000187209">
    <property type="component" value="Unassembled WGS sequence"/>
</dbReference>
<dbReference type="AlphaFoldDB" id="A0A1R2D247"/>
<evidence type="ECO:0008006" key="6">
    <source>
        <dbReference type="Google" id="ProtNLM"/>
    </source>
</evidence>
<sequence length="466" mass="53804">MSIIRKNNWRDVTGNRGDLIWYGLAITDEELELSAKKIVNRIPGMDYISRKRPLGEILKMIYRYYPEHFSIFPRTFLLPDDKEELENAMQVKKKYFIVKPTCGSQGDGIYIINNPKELENTRMHNWCDVVIQEYLHPPMLLMQKKFDLRLYVLVTSVNPLCAYLNTEGLARFCTENYEAPTNQNINNHFMHLTNYSLNKLSSKFVHTDELIESNDGSKQTLTSLYSQLSSSGYPVDQIQSNIKELIAKTLIAVQAGLSHQFDSRLKAAKLNKVRCFHILGIDVLLTEDCRAWLLEINANPSLRVDFETEISPGVMQSIPSALDLHVKTQVVEDAVLISQMKKKQQIALDRFNSYERVLPNDYGFNECAVTMMDLQKVFSMFTDIKNPFAIPSGKFRRVCMKIKGVLMREMISADYDIIYLRAVKKFEIPQMDFFAFISAIEEIARRYLDGNLIENVLRLINTLKSN</sequence>